<protein>
    <submittedName>
        <fullName evidence="1">Sporulation protein</fullName>
    </submittedName>
</protein>
<sequence length="243" mass="26315">MAFRKLLSALGVGAPEVETELDRTKYLPGEEVTGTITLRGGAADAEIERLTAELVVRFESHITESAYLDTVARCELSGPFTLRAGEVRTERLALPLPLAAPLTHAGGRALKGAYCAIRTELAVDKAGDRSDLDAMEVHALPSQAAVLRAFEELGFRFDEAEVKPGTALGSRQDVDWWQEIELSSPPGYGLDTVELLLAVLPDEIDVRPGTTVAPLTLRHEETADHAALTARLEAHLRSVFPPR</sequence>
<dbReference type="Proteomes" id="UP001617351">
    <property type="component" value="Unassembled WGS sequence"/>
</dbReference>
<organism evidence="1 2">
    <name type="scientific">Streptomyces toxytricini</name>
    <name type="common">Actinomyces toxytricini</name>
    <dbReference type="NCBI Taxonomy" id="67369"/>
    <lineage>
        <taxon>Bacteria</taxon>
        <taxon>Bacillati</taxon>
        <taxon>Actinomycetota</taxon>
        <taxon>Actinomycetes</taxon>
        <taxon>Kitasatosporales</taxon>
        <taxon>Streptomycetaceae</taxon>
        <taxon>Streptomyces</taxon>
    </lineage>
</organism>
<dbReference type="PANTHER" id="PTHR40053">
    <property type="entry name" value="SPORULATION-CONTROL PROTEIN SPO0M"/>
    <property type="match status" value="1"/>
</dbReference>
<dbReference type="EMBL" id="JBIUYY010000008">
    <property type="protein sequence ID" value="MFJ2823439.1"/>
    <property type="molecule type" value="Genomic_DNA"/>
</dbReference>
<proteinExistence type="predicted"/>
<dbReference type="InterPro" id="IPR009776">
    <property type="entry name" value="Spore_0_M"/>
</dbReference>
<name>A0ABW8EJK0_STRT5</name>
<accession>A0ABW8EJK0</accession>
<evidence type="ECO:0000313" key="1">
    <source>
        <dbReference type="EMBL" id="MFJ2823439.1"/>
    </source>
</evidence>
<keyword evidence="2" id="KW-1185">Reference proteome</keyword>
<gene>
    <name evidence="1" type="ORF">ACIO7M_20295</name>
</gene>
<evidence type="ECO:0000313" key="2">
    <source>
        <dbReference type="Proteomes" id="UP001617351"/>
    </source>
</evidence>
<dbReference type="RefSeq" id="WP_402382912.1">
    <property type="nucleotide sequence ID" value="NZ_JBIUYY010000008.1"/>
</dbReference>
<reference evidence="1 2" key="1">
    <citation type="submission" date="2024-10" db="EMBL/GenBank/DDBJ databases">
        <title>The Natural Products Discovery Center: Release of the First 8490 Sequenced Strains for Exploring Actinobacteria Biosynthetic Diversity.</title>
        <authorList>
            <person name="Kalkreuter E."/>
            <person name="Kautsar S.A."/>
            <person name="Yang D."/>
            <person name="Bader C.D."/>
            <person name="Teijaro C.N."/>
            <person name="Fluegel L."/>
            <person name="Davis C.M."/>
            <person name="Simpson J.R."/>
            <person name="Lauterbach L."/>
            <person name="Steele A.D."/>
            <person name="Gui C."/>
            <person name="Meng S."/>
            <person name="Li G."/>
            <person name="Viehrig K."/>
            <person name="Ye F."/>
            <person name="Su P."/>
            <person name="Kiefer A.F."/>
            <person name="Nichols A."/>
            <person name="Cepeda A.J."/>
            <person name="Yan W."/>
            <person name="Fan B."/>
            <person name="Jiang Y."/>
            <person name="Adhikari A."/>
            <person name="Zheng C.-J."/>
            <person name="Schuster L."/>
            <person name="Cowan T.M."/>
            <person name="Smanski M.J."/>
            <person name="Chevrette M.G."/>
            <person name="De Carvalho L.P.S."/>
            <person name="Shen B."/>
        </authorList>
    </citation>
    <scope>NUCLEOTIDE SEQUENCE [LARGE SCALE GENOMIC DNA]</scope>
    <source>
        <strain evidence="1 2">NPDC087220</strain>
    </source>
</reference>
<comment type="caution">
    <text evidence="1">The sequence shown here is derived from an EMBL/GenBank/DDBJ whole genome shotgun (WGS) entry which is preliminary data.</text>
</comment>
<dbReference type="PANTHER" id="PTHR40053:SF1">
    <property type="entry name" value="SPORULATION-CONTROL PROTEIN SPO0M"/>
    <property type="match status" value="1"/>
</dbReference>
<dbReference type="Pfam" id="PF07070">
    <property type="entry name" value="Spo0M"/>
    <property type="match status" value="1"/>
</dbReference>